<keyword evidence="2" id="KW-0285">Flavoprotein</keyword>
<dbReference type="InterPro" id="IPR050712">
    <property type="entry name" value="NAD(P)H-dep_reductase"/>
</dbReference>
<dbReference type="OrthoDB" id="9812295at2"/>
<dbReference type="HOGENOM" id="CLU_055322_4_3_6"/>
<evidence type="ECO:0000313" key="5">
    <source>
        <dbReference type="Proteomes" id="UP000001062"/>
    </source>
</evidence>
<comment type="cofactor">
    <cofactor evidence="1">
        <name>FMN</name>
        <dbReference type="ChEBI" id="CHEBI:58210"/>
    </cofactor>
</comment>
<feature type="domain" description="NADPH-dependent FMN reductase-like" evidence="3">
    <location>
        <begin position="7"/>
        <end position="137"/>
    </location>
</feature>
<dbReference type="GO" id="GO:0016491">
    <property type="term" value="F:oxidoreductase activity"/>
    <property type="evidence" value="ECO:0007669"/>
    <property type="project" value="InterPro"/>
</dbReference>
<dbReference type="Pfam" id="PF03358">
    <property type="entry name" value="FMN_red"/>
    <property type="match status" value="1"/>
</dbReference>
<dbReference type="PATRIC" id="fig|717774.3.peg.1960"/>
<dbReference type="PANTHER" id="PTHR30543">
    <property type="entry name" value="CHROMATE REDUCTASE"/>
    <property type="match status" value="1"/>
</dbReference>
<sequence>MSRIYTISAVSGSLRTASLNTLYLNALKATAPDNVEFHIFNDLESIPPFNVDKDENPPSSVSRWKAFLEPADLIVLCSPEYAHGVSGVMKNALDWLVSSYLLIDRPIALPNISVRATHAQEHMYEVIRTMGFSIIEECSLKASHESPLVNIEYNLEQMLSDKMIVEQLNLFWDRAETFLAYQDSTSSS</sequence>
<keyword evidence="2" id="KW-0288">FMN</keyword>
<dbReference type="PANTHER" id="PTHR30543:SF21">
    <property type="entry name" value="NAD(P)H-DEPENDENT FMN REDUCTASE LOT6"/>
    <property type="match status" value="1"/>
</dbReference>
<protein>
    <submittedName>
        <fullName evidence="4">NADPH-dependent FMN reductase</fullName>
    </submittedName>
</protein>
<gene>
    <name evidence="4" type="ordered locus">Marme_1901</name>
</gene>
<accession>F2K274</accession>
<evidence type="ECO:0000313" key="4">
    <source>
        <dbReference type="EMBL" id="ADZ91152.1"/>
    </source>
</evidence>
<organism evidence="4 5">
    <name type="scientific">Marinomonas mediterranea (strain ATCC 700492 / JCM 21426 / NBRC 103028 / MMB-1)</name>
    <dbReference type="NCBI Taxonomy" id="717774"/>
    <lineage>
        <taxon>Bacteria</taxon>
        <taxon>Pseudomonadati</taxon>
        <taxon>Pseudomonadota</taxon>
        <taxon>Gammaproteobacteria</taxon>
        <taxon>Oceanospirillales</taxon>
        <taxon>Oceanospirillaceae</taxon>
        <taxon>Marinomonas</taxon>
    </lineage>
</organism>
<reference evidence="4 5" key="1">
    <citation type="journal article" date="2012" name="Stand. Genomic Sci.">
        <title>Complete genome sequence of the melanogenic marine bacterium Marinomonas mediterranea type strain (MMB-1(T)).</title>
        <authorList>
            <person name="Lucas-Elio P."/>
            <person name="Goodwin L."/>
            <person name="Woyke T."/>
            <person name="Pitluck S."/>
            <person name="Nolan M."/>
            <person name="Kyrpides N.C."/>
            <person name="Detter J.C."/>
            <person name="Copeland A."/>
            <person name="Teshima H."/>
            <person name="Bruce D."/>
            <person name="Detter C."/>
            <person name="Tapia R."/>
            <person name="Han S."/>
            <person name="Land M.L."/>
            <person name="Ivanova N."/>
            <person name="Mikhailova N."/>
            <person name="Johnston A.W."/>
            <person name="Sanchez-Amat A."/>
        </authorList>
    </citation>
    <scope>NUCLEOTIDE SEQUENCE [LARGE SCALE GENOMIC DNA]</scope>
    <source>
        <strain evidence="5">ATCC 700492 / JCM 21426 / NBRC 103028 / MMB-1</strain>
    </source>
</reference>
<dbReference type="Proteomes" id="UP000001062">
    <property type="component" value="Chromosome"/>
</dbReference>
<dbReference type="RefSeq" id="WP_013661057.1">
    <property type="nucleotide sequence ID" value="NC_015276.1"/>
</dbReference>
<dbReference type="AlphaFoldDB" id="F2K274"/>
<evidence type="ECO:0000256" key="1">
    <source>
        <dbReference type="ARBA" id="ARBA00001917"/>
    </source>
</evidence>
<dbReference type="InterPro" id="IPR029039">
    <property type="entry name" value="Flavoprotein-like_sf"/>
</dbReference>
<dbReference type="STRING" id="717774.Marme_1901"/>
<dbReference type="InterPro" id="IPR005025">
    <property type="entry name" value="FMN_Rdtase-like_dom"/>
</dbReference>
<keyword evidence="5" id="KW-1185">Reference proteome</keyword>
<evidence type="ECO:0000259" key="3">
    <source>
        <dbReference type="Pfam" id="PF03358"/>
    </source>
</evidence>
<name>F2K274_MARM1</name>
<dbReference type="KEGG" id="mme:Marme_1901"/>
<evidence type="ECO:0000256" key="2">
    <source>
        <dbReference type="ARBA" id="ARBA00022643"/>
    </source>
</evidence>
<dbReference type="GO" id="GO:0010181">
    <property type="term" value="F:FMN binding"/>
    <property type="evidence" value="ECO:0007669"/>
    <property type="project" value="TreeGrafter"/>
</dbReference>
<dbReference type="EMBL" id="CP002583">
    <property type="protein sequence ID" value="ADZ91152.1"/>
    <property type="molecule type" value="Genomic_DNA"/>
</dbReference>
<proteinExistence type="predicted"/>
<dbReference type="eggNOG" id="COG0431">
    <property type="taxonomic scope" value="Bacteria"/>
</dbReference>
<dbReference type="Gene3D" id="3.40.50.360">
    <property type="match status" value="1"/>
</dbReference>
<dbReference type="SUPFAM" id="SSF52218">
    <property type="entry name" value="Flavoproteins"/>
    <property type="match status" value="1"/>
</dbReference>
<dbReference type="GO" id="GO:0005829">
    <property type="term" value="C:cytosol"/>
    <property type="evidence" value="ECO:0007669"/>
    <property type="project" value="TreeGrafter"/>
</dbReference>